<protein>
    <submittedName>
        <fullName evidence="3">Class I SAM-dependent methyltransferase</fullName>
    </submittedName>
</protein>
<organism evidence="3 4">
    <name type="scientific">Pseudoxanthomonas winnipegensis</name>
    <dbReference type="NCBI Taxonomy" id="2480810"/>
    <lineage>
        <taxon>Bacteria</taxon>
        <taxon>Pseudomonadati</taxon>
        <taxon>Pseudomonadota</taxon>
        <taxon>Gammaproteobacteria</taxon>
        <taxon>Lysobacterales</taxon>
        <taxon>Lysobacteraceae</taxon>
        <taxon>Pseudoxanthomonas</taxon>
    </lineage>
</organism>
<dbReference type="GO" id="GO:0032259">
    <property type="term" value="P:methylation"/>
    <property type="evidence" value="ECO:0007669"/>
    <property type="project" value="UniProtKB-KW"/>
</dbReference>
<feature type="transmembrane region" description="Helical" evidence="1">
    <location>
        <begin position="20"/>
        <end position="53"/>
    </location>
</feature>
<dbReference type="Gene3D" id="3.40.50.150">
    <property type="entry name" value="Vaccinia Virus protein VP39"/>
    <property type="match status" value="1"/>
</dbReference>
<dbReference type="SUPFAM" id="SSF53335">
    <property type="entry name" value="S-adenosyl-L-methionine-dependent methyltransferases"/>
    <property type="match status" value="1"/>
</dbReference>
<dbReference type="AlphaFoldDB" id="A0A4Q8M220"/>
<evidence type="ECO:0000256" key="1">
    <source>
        <dbReference type="SAM" id="Phobius"/>
    </source>
</evidence>
<evidence type="ECO:0000313" key="3">
    <source>
        <dbReference type="EMBL" id="TAA40183.1"/>
    </source>
</evidence>
<keyword evidence="1" id="KW-0472">Membrane</keyword>
<keyword evidence="1" id="KW-1133">Transmembrane helix</keyword>
<sequence length="242" mass="26221">MSASLRAGRYGIDAPYAPLGMLAGAVACAAVAVFVAAQWWVSAIILTLMAGLYLHTTRRGKFLVWQRLLAAQPWRGDERVLDLGCGRGMVLLEVARHLPRGRAVGVDIWSSKDQSGNAMAAALANAAVEGVAARVELHTADMRRLPFDDASFDAVVSNVAIHNIATREGRAQAIDEAWRVLRPGGVLLLADINKTEEYVARLATHGVTATRRSLGWRMWWGGPWVPTRVVEVRKPAAVRVPG</sequence>
<dbReference type="RefSeq" id="WP_130535068.1">
    <property type="nucleotide sequence ID" value="NZ_SHMG01000008.1"/>
</dbReference>
<feature type="domain" description="Methyltransferase" evidence="2">
    <location>
        <begin position="80"/>
        <end position="185"/>
    </location>
</feature>
<dbReference type="PROSITE" id="PS51257">
    <property type="entry name" value="PROKAR_LIPOPROTEIN"/>
    <property type="match status" value="1"/>
</dbReference>
<proteinExistence type="predicted"/>
<gene>
    <name evidence="3" type="ORF">EA655_13585</name>
</gene>
<keyword evidence="1" id="KW-0812">Transmembrane</keyword>
<keyword evidence="3" id="KW-0489">Methyltransferase</keyword>
<dbReference type="EMBL" id="SHMG01000008">
    <property type="protein sequence ID" value="TAA40183.1"/>
    <property type="molecule type" value="Genomic_DNA"/>
</dbReference>
<dbReference type="CDD" id="cd02440">
    <property type="entry name" value="AdoMet_MTases"/>
    <property type="match status" value="1"/>
</dbReference>
<dbReference type="OrthoDB" id="9816424at2"/>
<comment type="caution">
    <text evidence="3">The sequence shown here is derived from an EMBL/GenBank/DDBJ whole genome shotgun (WGS) entry which is preliminary data.</text>
</comment>
<dbReference type="Proteomes" id="UP000294164">
    <property type="component" value="Unassembled WGS sequence"/>
</dbReference>
<accession>A0A4Q8M220</accession>
<keyword evidence="3" id="KW-0808">Transferase</keyword>
<evidence type="ECO:0000313" key="4">
    <source>
        <dbReference type="Proteomes" id="UP000294164"/>
    </source>
</evidence>
<evidence type="ECO:0000259" key="2">
    <source>
        <dbReference type="Pfam" id="PF13649"/>
    </source>
</evidence>
<dbReference type="InterPro" id="IPR041698">
    <property type="entry name" value="Methyltransf_25"/>
</dbReference>
<dbReference type="PANTHER" id="PTHR45277:SF1">
    <property type="entry name" value="EXPRESSED PROTEIN"/>
    <property type="match status" value="1"/>
</dbReference>
<dbReference type="PANTHER" id="PTHR45277">
    <property type="entry name" value="EXPRESSED PROTEIN"/>
    <property type="match status" value="1"/>
</dbReference>
<dbReference type="Pfam" id="PF13649">
    <property type="entry name" value="Methyltransf_25"/>
    <property type="match status" value="1"/>
</dbReference>
<reference evidence="3 4" key="1">
    <citation type="submission" date="2019-02" db="EMBL/GenBank/DDBJ databases">
        <title>WGS of Pseudoxanthomonas species novum from clinical isolates.</title>
        <authorList>
            <person name="Bernier A.-M."/>
            <person name="Bernard K."/>
            <person name="Vachon A."/>
        </authorList>
    </citation>
    <scope>NUCLEOTIDE SEQUENCE [LARGE SCALE GENOMIC DNA]</scope>
    <source>
        <strain evidence="3 4">NML130969</strain>
    </source>
</reference>
<dbReference type="GO" id="GO:0008168">
    <property type="term" value="F:methyltransferase activity"/>
    <property type="evidence" value="ECO:0007669"/>
    <property type="project" value="UniProtKB-KW"/>
</dbReference>
<dbReference type="InterPro" id="IPR029063">
    <property type="entry name" value="SAM-dependent_MTases_sf"/>
</dbReference>
<name>A0A4Q8M220_9GAMM</name>